<feature type="region of interest" description="Disordered" evidence="1">
    <location>
        <begin position="95"/>
        <end position="118"/>
    </location>
</feature>
<dbReference type="GO" id="GO:0047840">
    <property type="term" value="F:dCTP diphosphatase activity"/>
    <property type="evidence" value="ECO:0007669"/>
    <property type="project" value="TreeGrafter"/>
</dbReference>
<keyword evidence="2" id="KW-0378">Hydrolase</keyword>
<organism evidence="2 3">
    <name type="scientific">Aliarcobacter butzleri L348</name>
    <dbReference type="NCBI Taxonomy" id="1447256"/>
    <lineage>
        <taxon>Bacteria</taxon>
        <taxon>Pseudomonadati</taxon>
        <taxon>Campylobacterota</taxon>
        <taxon>Epsilonproteobacteria</taxon>
        <taxon>Campylobacterales</taxon>
        <taxon>Arcobacteraceae</taxon>
        <taxon>Aliarcobacter</taxon>
    </lineage>
</organism>
<dbReference type="Proteomes" id="UP000035514">
    <property type="component" value="Unassembled WGS sequence"/>
</dbReference>
<accession>A0A0G9JPH9</accession>
<sequence>MDIEKIKQRIQKFSDDRNWESFHNPKNLVMALNGEVGELNEIFQWLNFEECMNLPDDVKEHTKEEVADIAIYLIRICMKLDIDLEKAILNKMTKNEAKYPAETSQGGSKKYSKSRENR</sequence>
<dbReference type="RefSeq" id="WP_046997443.1">
    <property type="nucleotide sequence ID" value="NZ_JAIQ01000172.1"/>
</dbReference>
<dbReference type="AlphaFoldDB" id="A0A0G9JPH9"/>
<evidence type="ECO:0000313" key="3">
    <source>
        <dbReference type="Proteomes" id="UP000035514"/>
    </source>
</evidence>
<dbReference type="GO" id="GO:0006253">
    <property type="term" value="P:dCTP catabolic process"/>
    <property type="evidence" value="ECO:0007669"/>
    <property type="project" value="TreeGrafter"/>
</dbReference>
<name>A0A0G9JPH9_9BACT</name>
<dbReference type="CDD" id="cd11537">
    <property type="entry name" value="NTP-PPase_RS21-C6_like"/>
    <property type="match status" value="1"/>
</dbReference>
<evidence type="ECO:0000313" key="2">
    <source>
        <dbReference type="EMBL" id="KLD96151.1"/>
    </source>
</evidence>
<dbReference type="PANTHER" id="PTHR46523:SF1">
    <property type="entry name" value="DCTP PYROPHOSPHATASE 1"/>
    <property type="match status" value="1"/>
</dbReference>
<reference evidence="2 3" key="1">
    <citation type="submission" date="2014-01" db="EMBL/GenBank/DDBJ databases">
        <title>Development of a Comparative Genomic Fingerprinting Assay for High Resolution Genotyping of Arcobacter butzleri.</title>
        <authorList>
            <person name="Webb A.L."/>
            <person name="Inglis G.D."/>
            <person name="Kruczkiewicz P."/>
            <person name="Selinger L.B."/>
            <person name="Taboada E.N."/>
        </authorList>
    </citation>
    <scope>NUCLEOTIDE SEQUENCE [LARGE SCALE GENOMIC DNA]</scope>
    <source>
        <strain evidence="2 3">L348</strain>
    </source>
</reference>
<dbReference type="InterPro" id="IPR025984">
    <property type="entry name" value="DCTPP"/>
</dbReference>
<dbReference type="GO" id="GO:0042262">
    <property type="term" value="P:DNA protection"/>
    <property type="evidence" value="ECO:0007669"/>
    <property type="project" value="TreeGrafter"/>
</dbReference>
<dbReference type="PATRIC" id="fig|1447256.3.peg.2425"/>
<dbReference type="GO" id="GO:0005829">
    <property type="term" value="C:cytosol"/>
    <property type="evidence" value="ECO:0007669"/>
    <property type="project" value="TreeGrafter"/>
</dbReference>
<dbReference type="PIRSF" id="PIRSF029826">
    <property type="entry name" value="UCP029826_pph"/>
    <property type="match status" value="1"/>
</dbReference>
<dbReference type="PANTHER" id="PTHR46523">
    <property type="entry name" value="DCTP PYROPHOSPHATASE 1"/>
    <property type="match status" value="1"/>
</dbReference>
<dbReference type="EMBL" id="JAIQ01000172">
    <property type="protein sequence ID" value="KLD96151.1"/>
    <property type="molecule type" value="Genomic_DNA"/>
</dbReference>
<evidence type="ECO:0000256" key="1">
    <source>
        <dbReference type="SAM" id="MobiDB-lite"/>
    </source>
</evidence>
<dbReference type="Gene3D" id="1.10.287.1080">
    <property type="entry name" value="MazG-like"/>
    <property type="match status" value="1"/>
</dbReference>
<dbReference type="Pfam" id="PF12643">
    <property type="entry name" value="MazG-like"/>
    <property type="match status" value="1"/>
</dbReference>
<dbReference type="SUPFAM" id="SSF101386">
    <property type="entry name" value="all-alpha NTP pyrophosphatases"/>
    <property type="match status" value="1"/>
</dbReference>
<dbReference type="InterPro" id="IPR052555">
    <property type="entry name" value="dCTP_Pyrophosphatase"/>
</dbReference>
<gene>
    <name evidence="2" type="ORF">AA20_12380</name>
</gene>
<protein>
    <submittedName>
        <fullName evidence="2">Nucleotide pyrophosphohydrolase</fullName>
    </submittedName>
</protein>
<comment type="caution">
    <text evidence="2">The sequence shown here is derived from an EMBL/GenBank/DDBJ whole genome shotgun (WGS) entry which is preliminary data.</text>
</comment>
<proteinExistence type="predicted"/>